<evidence type="ECO:0008006" key="3">
    <source>
        <dbReference type="Google" id="ProtNLM"/>
    </source>
</evidence>
<sequence length="72" mass="7944">MARTKKKWSDLSPTQQRLVVAAAVAEGIATVSVWRDLRKRPASAVRGPKPVWAVLALVQPVGPVAYRRLGRR</sequence>
<proteinExistence type="predicted"/>
<dbReference type="EMBL" id="JAUHJR010000003">
    <property type="protein sequence ID" value="MDN4161751.1"/>
    <property type="molecule type" value="Genomic_DNA"/>
</dbReference>
<reference evidence="1" key="1">
    <citation type="submission" date="2023-06" db="EMBL/GenBank/DDBJ databases">
        <title>Draft genome sequence of Nocardioides sp. SOB72.</title>
        <authorList>
            <person name="Zhang G."/>
        </authorList>
    </citation>
    <scope>NUCLEOTIDE SEQUENCE</scope>
    <source>
        <strain evidence="1">SOB72</strain>
    </source>
</reference>
<name>A0ABT8EV37_9ACTN</name>
<gene>
    <name evidence="1" type="ORF">QWY29_10350</name>
</gene>
<evidence type="ECO:0000313" key="2">
    <source>
        <dbReference type="Proteomes" id="UP001168537"/>
    </source>
</evidence>
<keyword evidence="2" id="KW-1185">Reference proteome</keyword>
<accession>A0ABT8EV37</accession>
<comment type="caution">
    <text evidence="1">The sequence shown here is derived from an EMBL/GenBank/DDBJ whole genome shotgun (WGS) entry which is preliminary data.</text>
</comment>
<organism evidence="1 2">
    <name type="scientific">Nocardioides abyssi</name>
    <dbReference type="NCBI Taxonomy" id="3058370"/>
    <lineage>
        <taxon>Bacteria</taxon>
        <taxon>Bacillati</taxon>
        <taxon>Actinomycetota</taxon>
        <taxon>Actinomycetes</taxon>
        <taxon>Propionibacteriales</taxon>
        <taxon>Nocardioidaceae</taxon>
        <taxon>Nocardioides</taxon>
    </lineage>
</organism>
<dbReference type="RefSeq" id="WP_300960657.1">
    <property type="nucleotide sequence ID" value="NZ_JAUHJR010000003.1"/>
</dbReference>
<dbReference type="Proteomes" id="UP001168537">
    <property type="component" value="Unassembled WGS sequence"/>
</dbReference>
<protein>
    <recommendedName>
        <fullName evidence="3">Cardiolipin synthase N-terminal domain-containing protein</fullName>
    </recommendedName>
</protein>
<evidence type="ECO:0000313" key="1">
    <source>
        <dbReference type="EMBL" id="MDN4161751.1"/>
    </source>
</evidence>